<reference evidence="1" key="1">
    <citation type="submission" date="2020-02" db="EMBL/GenBank/DDBJ databases">
        <authorList>
            <person name="Meier V. D."/>
        </authorList>
    </citation>
    <scope>NUCLEOTIDE SEQUENCE</scope>
    <source>
        <strain evidence="1">AVDCRST_MAG01</strain>
    </source>
</reference>
<organism evidence="1">
    <name type="scientific">uncultured Rubrobacteraceae bacterium</name>
    <dbReference type="NCBI Taxonomy" id="349277"/>
    <lineage>
        <taxon>Bacteria</taxon>
        <taxon>Bacillati</taxon>
        <taxon>Actinomycetota</taxon>
        <taxon>Rubrobacteria</taxon>
        <taxon>Rubrobacterales</taxon>
        <taxon>Rubrobacteraceae</taxon>
        <taxon>environmental samples</taxon>
    </lineage>
</organism>
<feature type="non-terminal residue" evidence="1">
    <location>
        <position position="1"/>
    </location>
</feature>
<feature type="non-terminal residue" evidence="1">
    <location>
        <position position="54"/>
    </location>
</feature>
<dbReference type="EMBL" id="CADCUW010000650">
    <property type="protein sequence ID" value="CAA9454286.1"/>
    <property type="molecule type" value="Genomic_DNA"/>
</dbReference>
<sequence length="54" mass="5681">WRLPRTTRSARPSVPGRDGWWTIGWGGVASSGGAPPASLPASVSRRGVRAVLRA</sequence>
<evidence type="ECO:0000313" key="1">
    <source>
        <dbReference type="EMBL" id="CAA9454286.1"/>
    </source>
</evidence>
<proteinExistence type="predicted"/>
<accession>A0A6J4QZE6</accession>
<dbReference type="AlphaFoldDB" id="A0A6J4QZE6"/>
<protein>
    <submittedName>
        <fullName evidence="1">Uncharacterized protein</fullName>
    </submittedName>
</protein>
<name>A0A6J4QZE6_9ACTN</name>
<gene>
    <name evidence="1" type="ORF">AVDCRST_MAG01-01-4970</name>
</gene>